<evidence type="ECO:0000313" key="3">
    <source>
        <dbReference type="Proteomes" id="UP000593562"/>
    </source>
</evidence>
<gene>
    <name evidence="2" type="ORF">HS088_TW06G01264</name>
</gene>
<evidence type="ECO:0000313" key="2">
    <source>
        <dbReference type="EMBL" id="KAF5747085.1"/>
    </source>
</evidence>
<protein>
    <submittedName>
        <fullName evidence="2">Uncharacterized protein</fullName>
    </submittedName>
</protein>
<dbReference type="AlphaFoldDB" id="A0A7J7DL47"/>
<dbReference type="InParanoid" id="A0A7J7DL47"/>
<dbReference type="Proteomes" id="UP000593562">
    <property type="component" value="Unassembled WGS sequence"/>
</dbReference>
<name>A0A7J7DL47_TRIWF</name>
<feature type="region of interest" description="Disordered" evidence="1">
    <location>
        <begin position="1"/>
        <end position="21"/>
    </location>
</feature>
<keyword evidence="3" id="KW-1185">Reference proteome</keyword>
<accession>A0A7J7DL47</accession>
<comment type="caution">
    <text evidence="2">The sequence shown here is derived from an EMBL/GenBank/DDBJ whole genome shotgun (WGS) entry which is preliminary data.</text>
</comment>
<proteinExistence type="predicted"/>
<sequence>MMLILESSPVTRDGKDENGLNPIANAKNTRSVLSSAGFPPTSVLFGVCEPFFPFDLEISPVDLFQIIGIKRWFLCYFLALPQSLYNTQITIIQKDRAGVTGTGFSSS</sequence>
<reference evidence="2 3" key="1">
    <citation type="journal article" date="2020" name="Nat. Commun.">
        <title>Genome of Tripterygium wilfordii and identification of cytochrome P450 involved in triptolide biosynthesis.</title>
        <authorList>
            <person name="Tu L."/>
            <person name="Su P."/>
            <person name="Zhang Z."/>
            <person name="Gao L."/>
            <person name="Wang J."/>
            <person name="Hu T."/>
            <person name="Zhou J."/>
            <person name="Zhang Y."/>
            <person name="Zhao Y."/>
            <person name="Liu Y."/>
            <person name="Song Y."/>
            <person name="Tong Y."/>
            <person name="Lu Y."/>
            <person name="Yang J."/>
            <person name="Xu C."/>
            <person name="Jia M."/>
            <person name="Peters R.J."/>
            <person name="Huang L."/>
            <person name="Gao W."/>
        </authorList>
    </citation>
    <scope>NUCLEOTIDE SEQUENCE [LARGE SCALE GENOMIC DNA]</scope>
    <source>
        <strain evidence="3">cv. XIE 37</strain>
        <tissue evidence="2">Leaf</tissue>
    </source>
</reference>
<evidence type="ECO:0000256" key="1">
    <source>
        <dbReference type="SAM" id="MobiDB-lite"/>
    </source>
</evidence>
<dbReference type="EMBL" id="JAAARO010000006">
    <property type="protein sequence ID" value="KAF5747085.1"/>
    <property type="molecule type" value="Genomic_DNA"/>
</dbReference>
<organism evidence="2 3">
    <name type="scientific">Tripterygium wilfordii</name>
    <name type="common">Thunder God vine</name>
    <dbReference type="NCBI Taxonomy" id="458696"/>
    <lineage>
        <taxon>Eukaryota</taxon>
        <taxon>Viridiplantae</taxon>
        <taxon>Streptophyta</taxon>
        <taxon>Embryophyta</taxon>
        <taxon>Tracheophyta</taxon>
        <taxon>Spermatophyta</taxon>
        <taxon>Magnoliopsida</taxon>
        <taxon>eudicotyledons</taxon>
        <taxon>Gunneridae</taxon>
        <taxon>Pentapetalae</taxon>
        <taxon>rosids</taxon>
        <taxon>fabids</taxon>
        <taxon>Celastrales</taxon>
        <taxon>Celastraceae</taxon>
        <taxon>Tripterygium</taxon>
    </lineage>
</organism>